<sequence length="1100" mass="125880">MVLLRSKICIFYLFVLCLYLANPYCDAFRLRRKAVDKSSTIDSKSRAIYSNFDGDDDDDDENVTQEDSEEIEELTGLDEDNDDEDDDNDENLSKERDEISSKKRGNQIFQKVRKVKFELPNERKKYLRRHVIGDETDDDDDDNTKDDQGIFSKLLNLFTSKNKSADELGGGDDENNKKQPVESEKKTKEVPTKQKNDVDGNEKPKKKRKLKGWRAYVEKLPLGPLLDFISEGQSAEEDDDEPIVNIEVPKNIKPTAQIVEDLKKSVQEKKTEKAARKKKPSNPPLPLHEFESLLINIPSFVPNYTKISNFECRYQGQIFERQLRGHKPWTLQMIDSSARITSGLLKGNANQLGDFDMCTNIGTKVKISKQDVVEIRGKYCLAHIDFYAIDEGLKGPLNLIQGKGFVRSTIDDPVHFIPRFTTTNWGMCLPSACTNDDAEQMLENFLKPYNCTGLRVQIEVDEDNCYVKEKTDYAELIEENWEIPATLLFYSFCIVCTLVATMNDYSKTLKLDVLYRVLVKSKSTEETENDEKISEKEEKSHEDHGIVHKVFMAFSLKSTFPLLFNVDGSDEEQIMCVHGIKAIGTISLYTAFKMLPLGRIPFDNRNQMTELFNSPMSIVMRALFLYTDLFLLVSGLLSSYGVVKDIKSNGKIHLLKRMIGRIVRLTPTLLAVLLFYAFIWEHVGSGPQYGDLVYKNSDICKENYWKNLLFIQNFMPFEDICATHTFQLAIDMQLYIIVTPLLVWLFYKRPLAGLAIYGILHGFSTGARFASVLDSRLSFVVFHGMKLSQIYRTANQAIISTVHRATPYLIGIALGIVLRDFEKNIKIPKPIVLLSWLSSFFGIAWCFWSPSHLAQRSYQYDSEEASQYAAMAPLVFSISLGWIIFACNYGYGSFINTLLGSKPLILISRLSYSIYLLEFIVLFTFAASTRSTQHFSLGSLFEFDEIAVLFAAALILTLLIDLPMQNIRRLILGNTEADEARSNGIPVVQNGVKKEEQEPETISPWGDVEEEEPYVPEFRKSFESKVENHERISPREYFKPSSSLRGNPWLTDNGDVNNEPEELESEEEEEIEEEEPEPAKEPEPERPVRQRKFKWSIHDD</sequence>
<feature type="compositionally biased region" description="Basic and acidic residues" evidence="1">
    <location>
        <begin position="174"/>
        <end position="203"/>
    </location>
</feature>
<feature type="region of interest" description="Disordered" evidence="1">
    <location>
        <begin position="991"/>
        <end position="1010"/>
    </location>
</feature>
<protein>
    <submittedName>
        <fullName evidence="5">CSON012525 protein</fullName>
    </submittedName>
</protein>
<feature type="compositionally biased region" description="Basic and acidic residues" evidence="1">
    <location>
        <begin position="91"/>
        <end position="101"/>
    </location>
</feature>
<proteinExistence type="predicted"/>
<feature type="domain" description="Nose resistant-to-fluoxetine protein N-terminal" evidence="3">
    <location>
        <begin position="309"/>
        <end position="458"/>
    </location>
</feature>
<dbReference type="PANTHER" id="PTHR11161">
    <property type="entry name" value="O-ACYLTRANSFERASE"/>
    <property type="match status" value="1"/>
</dbReference>
<feature type="transmembrane region" description="Helical" evidence="2">
    <location>
        <begin position="754"/>
        <end position="773"/>
    </location>
</feature>
<organism evidence="5">
    <name type="scientific">Culicoides sonorensis</name>
    <name type="common">Biting midge</name>
    <dbReference type="NCBI Taxonomy" id="179676"/>
    <lineage>
        <taxon>Eukaryota</taxon>
        <taxon>Metazoa</taxon>
        <taxon>Ecdysozoa</taxon>
        <taxon>Arthropoda</taxon>
        <taxon>Hexapoda</taxon>
        <taxon>Insecta</taxon>
        <taxon>Pterygota</taxon>
        <taxon>Neoptera</taxon>
        <taxon>Endopterygota</taxon>
        <taxon>Diptera</taxon>
        <taxon>Nematocera</taxon>
        <taxon>Chironomoidea</taxon>
        <taxon>Ceratopogonidae</taxon>
        <taxon>Ceratopogoninae</taxon>
        <taxon>Culicoides</taxon>
        <taxon>Monoculicoides</taxon>
    </lineage>
</organism>
<evidence type="ECO:0000256" key="1">
    <source>
        <dbReference type="SAM" id="MobiDB-lite"/>
    </source>
</evidence>
<feature type="compositionally biased region" description="Basic and acidic residues" evidence="1">
    <location>
        <begin position="1077"/>
        <end position="1088"/>
    </location>
</feature>
<evidence type="ECO:0000313" key="4">
    <source>
        <dbReference type="EMBL" id="SSW96913.1"/>
    </source>
</evidence>
<feature type="compositionally biased region" description="Basic residues" evidence="1">
    <location>
        <begin position="1089"/>
        <end position="1100"/>
    </location>
</feature>
<dbReference type="Pfam" id="PF01757">
    <property type="entry name" value="Acyl_transf_3"/>
    <property type="match status" value="1"/>
</dbReference>
<feature type="region of interest" description="Disordered" evidence="1">
    <location>
        <begin position="161"/>
        <end position="210"/>
    </location>
</feature>
<reference evidence="4" key="1">
    <citation type="submission" date="2018-04" db="EMBL/GenBank/DDBJ databases">
        <authorList>
            <person name="Go L.Y."/>
            <person name="Mitchell J.A."/>
        </authorList>
    </citation>
    <scope>NUCLEOTIDE SEQUENCE</scope>
    <source>
        <tissue evidence="4">Whole organism</tissue>
    </source>
</reference>
<evidence type="ECO:0000313" key="5">
    <source>
        <dbReference type="EMBL" id="SSX17300.1"/>
    </source>
</evidence>
<feature type="region of interest" description="Disordered" evidence="1">
    <location>
        <begin position="1030"/>
        <end position="1100"/>
    </location>
</feature>
<dbReference type="PANTHER" id="PTHR11161:SF4">
    <property type="entry name" value="DROP DEAD"/>
    <property type="match status" value="1"/>
</dbReference>
<dbReference type="SMART" id="SM00703">
    <property type="entry name" value="NRF"/>
    <property type="match status" value="1"/>
</dbReference>
<feature type="transmembrane region" description="Helical" evidence="2">
    <location>
        <begin position="793"/>
        <end position="818"/>
    </location>
</feature>
<dbReference type="InterPro" id="IPR052728">
    <property type="entry name" value="O2_lipid_transport_reg"/>
</dbReference>
<dbReference type="AlphaFoldDB" id="A0A336LHR9"/>
<feature type="transmembrane region" description="Helical" evidence="2">
    <location>
        <begin position="903"/>
        <end position="926"/>
    </location>
</feature>
<feature type="transmembrane region" description="Helical" evidence="2">
    <location>
        <begin position="662"/>
        <end position="680"/>
    </location>
</feature>
<feature type="transmembrane region" description="Helical" evidence="2">
    <location>
        <begin position="946"/>
        <end position="964"/>
    </location>
</feature>
<feature type="compositionally biased region" description="Acidic residues" evidence="1">
    <location>
        <begin position="1058"/>
        <end position="1076"/>
    </location>
</feature>
<dbReference type="EMBL" id="UFQS01000005">
    <property type="protein sequence ID" value="SSW96913.1"/>
    <property type="molecule type" value="Genomic_DNA"/>
</dbReference>
<gene>
    <name evidence="5" type="primary">CSON012525</name>
</gene>
<dbReference type="VEuPathDB" id="VectorBase:CSON012525"/>
<evidence type="ECO:0000256" key="2">
    <source>
        <dbReference type="SAM" id="Phobius"/>
    </source>
</evidence>
<feature type="compositionally biased region" description="Acidic residues" evidence="1">
    <location>
        <begin position="53"/>
        <end position="90"/>
    </location>
</feature>
<keyword evidence="2" id="KW-0812">Transmembrane</keyword>
<feature type="transmembrane region" description="Helical" evidence="2">
    <location>
        <begin position="623"/>
        <end position="642"/>
    </location>
</feature>
<dbReference type="InterPro" id="IPR006621">
    <property type="entry name" value="Nose-resist-to-fluoxetine_N"/>
</dbReference>
<keyword evidence="2" id="KW-0472">Membrane</keyword>
<reference evidence="5" key="2">
    <citation type="submission" date="2018-07" db="EMBL/GenBank/DDBJ databases">
        <authorList>
            <person name="Quirk P.G."/>
            <person name="Krulwich T.A."/>
        </authorList>
    </citation>
    <scope>NUCLEOTIDE SEQUENCE</scope>
</reference>
<feature type="transmembrane region" description="Helical" evidence="2">
    <location>
        <begin position="830"/>
        <end position="848"/>
    </location>
</feature>
<accession>A0A336LHR9</accession>
<feature type="transmembrane region" description="Helical" evidence="2">
    <location>
        <begin position="726"/>
        <end position="747"/>
    </location>
</feature>
<feature type="region of interest" description="Disordered" evidence="1">
    <location>
        <begin position="48"/>
        <end position="105"/>
    </location>
</feature>
<name>A0A336LHR9_CULSO</name>
<dbReference type="OMA" id="WTLQMLD"/>
<feature type="transmembrane region" description="Helical" evidence="2">
    <location>
        <begin position="868"/>
        <end position="891"/>
    </location>
</feature>
<dbReference type="GO" id="GO:0016747">
    <property type="term" value="F:acyltransferase activity, transferring groups other than amino-acyl groups"/>
    <property type="evidence" value="ECO:0007669"/>
    <property type="project" value="InterPro"/>
</dbReference>
<dbReference type="Pfam" id="PF20146">
    <property type="entry name" value="NRF"/>
    <property type="match status" value="1"/>
</dbReference>
<evidence type="ECO:0000259" key="3">
    <source>
        <dbReference type="SMART" id="SM00703"/>
    </source>
</evidence>
<keyword evidence="2" id="KW-1133">Transmembrane helix</keyword>
<dbReference type="EMBL" id="UFQT01000005">
    <property type="protein sequence ID" value="SSX17300.1"/>
    <property type="molecule type" value="Genomic_DNA"/>
</dbReference>
<dbReference type="InterPro" id="IPR002656">
    <property type="entry name" value="Acyl_transf_3_dom"/>
</dbReference>